<gene>
    <name evidence="2" type="ORF">GK108_01345</name>
</gene>
<evidence type="ECO:0000313" key="2">
    <source>
        <dbReference type="EMBL" id="NDU93503.1"/>
    </source>
</evidence>
<dbReference type="EMBL" id="JAAFZH010000001">
    <property type="protein sequence ID" value="NDU93503.1"/>
    <property type="molecule type" value="Genomic_DNA"/>
</dbReference>
<evidence type="ECO:0000313" key="3">
    <source>
        <dbReference type="Proteomes" id="UP000474175"/>
    </source>
</evidence>
<sequence length="155" mass="17099">MHRSYAFVLFSLFSFFASCTAQKQKSLKALKQGICGTVVEKRGNFMPGPGKKNGSGTPVEREVLIFPLLNLSQVEAGDNGFITSVREAKPVKTLRTEKDGTFCVSLPAGRYSVIVQEPKGLYANVSDTQNNIFPVNVQKNRQSTIRVEITHQAVF</sequence>
<accession>A0A6L9L3W5</accession>
<dbReference type="PROSITE" id="PS51257">
    <property type="entry name" value="PROKAR_LIPOPROTEIN"/>
    <property type="match status" value="1"/>
</dbReference>
<proteinExistence type="predicted"/>
<reference evidence="2 3" key="1">
    <citation type="submission" date="2020-02" db="EMBL/GenBank/DDBJ databases">
        <title>Draft genome sequence of two Spirosoma agri KCTC 52727 and Spirosoma terrae KCTC 52035.</title>
        <authorList>
            <person name="Rojas J."/>
            <person name="Ambika Manirajan B."/>
            <person name="Suarez C."/>
            <person name="Ratering S."/>
            <person name="Schnell S."/>
        </authorList>
    </citation>
    <scope>NUCLEOTIDE SEQUENCE [LARGE SCALE GENOMIC DNA]</scope>
    <source>
        <strain evidence="2 3">KCTC 52035</strain>
    </source>
</reference>
<keyword evidence="1" id="KW-0732">Signal</keyword>
<dbReference type="RefSeq" id="WP_163941614.1">
    <property type="nucleotide sequence ID" value="NZ_JAAFZH010000001.1"/>
</dbReference>
<organism evidence="2 3">
    <name type="scientific">Spirosoma terrae</name>
    <dbReference type="NCBI Taxonomy" id="1968276"/>
    <lineage>
        <taxon>Bacteria</taxon>
        <taxon>Pseudomonadati</taxon>
        <taxon>Bacteroidota</taxon>
        <taxon>Cytophagia</taxon>
        <taxon>Cytophagales</taxon>
        <taxon>Cytophagaceae</taxon>
        <taxon>Spirosoma</taxon>
    </lineage>
</organism>
<dbReference type="Proteomes" id="UP000474175">
    <property type="component" value="Unassembled WGS sequence"/>
</dbReference>
<evidence type="ECO:0000256" key="1">
    <source>
        <dbReference type="SAM" id="SignalP"/>
    </source>
</evidence>
<keyword evidence="3" id="KW-1185">Reference proteome</keyword>
<evidence type="ECO:0008006" key="4">
    <source>
        <dbReference type="Google" id="ProtNLM"/>
    </source>
</evidence>
<feature type="chain" id="PRO_5026884802" description="Carboxypeptidase regulatory-like domain-containing protein" evidence="1">
    <location>
        <begin position="24"/>
        <end position="155"/>
    </location>
</feature>
<name>A0A6L9L3W5_9BACT</name>
<dbReference type="AlphaFoldDB" id="A0A6L9L3W5"/>
<protein>
    <recommendedName>
        <fullName evidence="4">Carboxypeptidase regulatory-like domain-containing protein</fullName>
    </recommendedName>
</protein>
<feature type="signal peptide" evidence="1">
    <location>
        <begin position="1"/>
        <end position="23"/>
    </location>
</feature>
<comment type="caution">
    <text evidence="2">The sequence shown here is derived from an EMBL/GenBank/DDBJ whole genome shotgun (WGS) entry which is preliminary data.</text>
</comment>